<dbReference type="AlphaFoldDB" id="A0A1J4JRD8"/>
<comment type="caution">
    <text evidence="1">The sequence shown here is derived from an EMBL/GenBank/DDBJ whole genome shotgun (WGS) entry which is preliminary data.</text>
</comment>
<gene>
    <name evidence="1" type="ORF">TRFO_31328</name>
</gene>
<accession>A0A1J4JRD8</accession>
<evidence type="ECO:0000313" key="2">
    <source>
        <dbReference type="Proteomes" id="UP000179807"/>
    </source>
</evidence>
<name>A0A1J4JRD8_9EUKA</name>
<protein>
    <submittedName>
        <fullName evidence="1">Uncharacterized protein</fullName>
    </submittedName>
</protein>
<dbReference type="RefSeq" id="XP_068354855.1">
    <property type="nucleotide sequence ID" value="XM_068507873.1"/>
</dbReference>
<evidence type="ECO:0000313" key="1">
    <source>
        <dbReference type="EMBL" id="OHT01719.1"/>
    </source>
</evidence>
<dbReference type="GeneID" id="94842577"/>
<proteinExistence type="predicted"/>
<keyword evidence="2" id="KW-1185">Reference proteome</keyword>
<dbReference type="VEuPathDB" id="TrichDB:TRFO_31328"/>
<sequence length="744" mass="86331">MEYVRNCWNAACSPENFVDALFQRNDDDFTKSVISSLLDLTANSTIPQFLQYLGALLKYKPNLFRIILNDDQNDYGLGFIRFINYIGCNFLNIFDIDCSIENAKCVLKILTYCLTLSPEKICVDALLTLCEDQKFPLLISSSRVFYEQEIHKLRPAFRERVPHESVPFSISLLHKAVFNDNIAKVSLFQQHDLVPLILSNLLGLSKMSHFPRFLTKNSFVHFFLHVISDFVHNPSLVLAHLVVEILPGFVTGNLKQLIVDLRSHLNHGISDLKCTFFIDPDKIEVLLTSKPPNDSIPPEDLLTTVYQYPSTITCFSDRLLNLMQPENLTGFVSLIPQLLNSYYDVIFYLTIQDKFLDFIQKLIYLCEHASKNGNFADLWFLLTYYLHFNWSRGSPYIRHSLSSLTEKTSDDIRYFFTALFTYSDPNFTPSSIDSPSTSFQFTIKLLHRLINDRSLPNLKKVAEQSIMCPHFWPSILISCLCHPSHEYRILANYKLSNTPIVNELFFNLMTLINKPHKSIYLINSFFGYEMHKKLKPNNIDDLNSVIKSQIMSLETVSHITTTEFYHITCSWRAWREIFGLRNFIGTVFQVTNNITKNFKIPADSLAFYENIAFIFTITCDQKMEAINEVLDSTFDFIKESLSEMTAALGLCCFCMDMVCLTEKNWEVLFDRVFDFARTILEEDPQGENMSAVFALGFIRRSLFTPFIQNRITDVHFDYIEKFTDWPTLIDYFVVKSRLKWQGQF</sequence>
<dbReference type="Proteomes" id="UP000179807">
    <property type="component" value="Unassembled WGS sequence"/>
</dbReference>
<reference evidence="1" key="1">
    <citation type="submission" date="2016-10" db="EMBL/GenBank/DDBJ databases">
        <authorList>
            <person name="Benchimol M."/>
            <person name="Almeida L.G."/>
            <person name="Vasconcelos A.T."/>
            <person name="Perreira-Neves A."/>
            <person name="Rosa I.A."/>
            <person name="Tasca T."/>
            <person name="Bogo M.R."/>
            <person name="de Souza W."/>
        </authorList>
    </citation>
    <scope>NUCLEOTIDE SEQUENCE [LARGE SCALE GENOMIC DNA]</scope>
    <source>
        <strain evidence="1">K</strain>
    </source>
</reference>
<dbReference type="EMBL" id="MLAK01000897">
    <property type="protein sequence ID" value="OHT01719.1"/>
    <property type="molecule type" value="Genomic_DNA"/>
</dbReference>
<organism evidence="1 2">
    <name type="scientific">Tritrichomonas foetus</name>
    <dbReference type="NCBI Taxonomy" id="1144522"/>
    <lineage>
        <taxon>Eukaryota</taxon>
        <taxon>Metamonada</taxon>
        <taxon>Parabasalia</taxon>
        <taxon>Tritrichomonadida</taxon>
        <taxon>Tritrichomonadidae</taxon>
        <taxon>Tritrichomonas</taxon>
    </lineage>
</organism>